<keyword evidence="9" id="KW-0325">Glycoprotein</keyword>
<feature type="domain" description="ABC transmembrane type-1" evidence="14">
    <location>
        <begin position="117"/>
        <end position="422"/>
    </location>
</feature>
<keyword evidence="8 11" id="KW-0472">Membrane</keyword>
<dbReference type="OrthoDB" id="6500128at2759"/>
<dbReference type="EMBL" id="KZ303487">
    <property type="protein sequence ID" value="PIA19108.1"/>
    <property type="molecule type" value="Genomic_DNA"/>
</dbReference>
<evidence type="ECO:0000256" key="8">
    <source>
        <dbReference type="ARBA" id="ARBA00023136"/>
    </source>
</evidence>
<keyword evidence="12" id="KW-0732">Signal</keyword>
<keyword evidence="4" id="KW-0677">Repeat</keyword>
<dbReference type="SUPFAM" id="SSF90123">
    <property type="entry name" value="ABC transporter transmembrane region"/>
    <property type="match status" value="2"/>
</dbReference>
<comment type="subcellular location">
    <subcellularLocation>
        <location evidence="1">Membrane</location>
        <topology evidence="1">Multi-pass membrane protein</topology>
    </subcellularLocation>
</comment>
<dbReference type="Pfam" id="PF00664">
    <property type="entry name" value="ABC_membrane"/>
    <property type="match status" value="2"/>
</dbReference>
<dbReference type="InterPro" id="IPR003593">
    <property type="entry name" value="AAA+_ATPase"/>
</dbReference>
<feature type="transmembrane region" description="Helical" evidence="11">
    <location>
        <begin position="280"/>
        <end position="305"/>
    </location>
</feature>
<feature type="transmembrane region" description="Helical" evidence="11">
    <location>
        <begin position="112"/>
        <end position="132"/>
    </location>
</feature>
<proteinExistence type="predicted"/>
<feature type="transmembrane region" description="Helical" evidence="11">
    <location>
        <begin position="1095"/>
        <end position="1116"/>
    </location>
</feature>
<organism evidence="15 16">
    <name type="scientific">Coemansia reversa (strain ATCC 12441 / NRRL 1564)</name>
    <dbReference type="NCBI Taxonomy" id="763665"/>
    <lineage>
        <taxon>Eukaryota</taxon>
        <taxon>Fungi</taxon>
        <taxon>Fungi incertae sedis</taxon>
        <taxon>Zoopagomycota</taxon>
        <taxon>Kickxellomycotina</taxon>
        <taxon>Kickxellomycetes</taxon>
        <taxon>Kickxellales</taxon>
        <taxon>Kickxellaceae</taxon>
        <taxon>Coemansia</taxon>
    </lineage>
</organism>
<dbReference type="InterPro" id="IPR050173">
    <property type="entry name" value="ABC_transporter_C-like"/>
</dbReference>
<evidence type="ECO:0000256" key="6">
    <source>
        <dbReference type="ARBA" id="ARBA00022840"/>
    </source>
</evidence>
<evidence type="ECO:0000256" key="7">
    <source>
        <dbReference type="ARBA" id="ARBA00022989"/>
    </source>
</evidence>
<dbReference type="GO" id="GO:0000329">
    <property type="term" value="C:fungal-type vacuole membrane"/>
    <property type="evidence" value="ECO:0007669"/>
    <property type="project" value="TreeGrafter"/>
</dbReference>
<feature type="domain" description="ABC transporter" evidence="13">
    <location>
        <begin position="1188"/>
        <end position="1459"/>
    </location>
</feature>
<dbReference type="STRING" id="763665.A0A2G5BJB5"/>
<feature type="chain" id="PRO_5013781036" description="P-loop containing nucleoside triphosphate hydrolase protein" evidence="12">
    <location>
        <begin position="21"/>
        <end position="1488"/>
    </location>
</feature>
<evidence type="ECO:0000313" key="16">
    <source>
        <dbReference type="Proteomes" id="UP000242474"/>
    </source>
</evidence>
<feature type="compositionally biased region" description="Basic and acidic residues" evidence="10">
    <location>
        <begin position="202"/>
        <end position="211"/>
    </location>
</feature>
<evidence type="ECO:0000256" key="11">
    <source>
        <dbReference type="SAM" id="Phobius"/>
    </source>
</evidence>
<feature type="domain" description="ABC transporter" evidence="13">
    <location>
        <begin position="492"/>
        <end position="737"/>
    </location>
</feature>
<dbReference type="InterPro" id="IPR003439">
    <property type="entry name" value="ABC_transporter-like_ATP-bd"/>
</dbReference>
<dbReference type="InterPro" id="IPR036640">
    <property type="entry name" value="ABC1_TM_sf"/>
</dbReference>
<feature type="transmembrane region" description="Helical" evidence="11">
    <location>
        <begin position="254"/>
        <end position="274"/>
    </location>
</feature>
<reference evidence="15 16" key="1">
    <citation type="journal article" date="2015" name="Genome Biol. Evol.">
        <title>Phylogenomic analyses indicate that early fungi evolved digesting cell walls of algal ancestors of land plants.</title>
        <authorList>
            <person name="Chang Y."/>
            <person name="Wang S."/>
            <person name="Sekimoto S."/>
            <person name="Aerts A.L."/>
            <person name="Choi C."/>
            <person name="Clum A."/>
            <person name="LaButti K.M."/>
            <person name="Lindquist E.A."/>
            <person name="Yee Ngan C."/>
            <person name="Ohm R.A."/>
            <person name="Salamov A.A."/>
            <person name="Grigoriev I.V."/>
            <person name="Spatafora J.W."/>
            <person name="Berbee M.L."/>
        </authorList>
    </citation>
    <scope>NUCLEOTIDE SEQUENCE [LARGE SCALE GENOMIC DNA]</scope>
    <source>
        <strain evidence="15 16">NRRL 1564</strain>
    </source>
</reference>
<dbReference type="GO" id="GO:0016887">
    <property type="term" value="F:ATP hydrolysis activity"/>
    <property type="evidence" value="ECO:0007669"/>
    <property type="project" value="InterPro"/>
</dbReference>
<dbReference type="Pfam" id="PF00005">
    <property type="entry name" value="ABC_tran"/>
    <property type="match status" value="2"/>
</dbReference>
<evidence type="ECO:0000256" key="9">
    <source>
        <dbReference type="ARBA" id="ARBA00023180"/>
    </source>
</evidence>
<feature type="domain" description="ABC transmembrane type-1" evidence="14">
    <location>
        <begin position="814"/>
        <end position="1147"/>
    </location>
</feature>
<evidence type="ECO:0000256" key="2">
    <source>
        <dbReference type="ARBA" id="ARBA00022448"/>
    </source>
</evidence>
<accession>A0A2G5BJB5</accession>
<dbReference type="PROSITE" id="PS00211">
    <property type="entry name" value="ABC_TRANSPORTER_1"/>
    <property type="match status" value="2"/>
</dbReference>
<keyword evidence="5" id="KW-0547">Nucleotide-binding</keyword>
<name>A0A2G5BJB5_COERN</name>
<dbReference type="PROSITE" id="PS50893">
    <property type="entry name" value="ABC_TRANSPORTER_2"/>
    <property type="match status" value="2"/>
</dbReference>
<evidence type="ECO:0000259" key="13">
    <source>
        <dbReference type="PROSITE" id="PS50893"/>
    </source>
</evidence>
<dbReference type="InterPro" id="IPR017871">
    <property type="entry name" value="ABC_transporter-like_CS"/>
</dbReference>
<keyword evidence="3 11" id="KW-0812">Transmembrane</keyword>
<keyword evidence="2" id="KW-0813">Transport</keyword>
<sequence length="1488" mass="164129">MNTLSTIALAIGALASFVSAQQCQGNTAICPNNQDGSASIAQLLFFSWMDPLIWLGYKRPLEPNDLYDLMPNDHAEKVCAKWRNSCSQYSRDHGGDSRTLTRKLFRFFRRRLALQCVWSLSYTLFIFASPLLLRRILAYMEDPSLYTREQAFWFVAGLLASGTLATVCQSQALWIGRKIGLQIKCIIIGDVYSKSLRRRDAATDNSKDRATDTGPGKSGSTSGGSGNVDNDTSSLGKITNLMAVDAHKVSEGSAYLHFLYELPAQIIITVIMLYQLLGAAALGCIGAIMLFSPIQLWLVSIWRVYQNQLMKISDRRMSMMNEILQGVRIIKFFAWEPQFEHQVAGVRDGELSVLRQRYLMFSYSVVLFFMAPVFITLATFTIYTKVMGNQLTASVAFTALALFKTLRGPLDQLPDFFSFCLQAKVSVDRVAKFLLEEDTPKYKLSRLSKQAHDAFIGSTHDPTYADVVAATDVGFVNASFSWKPAAACKANQQSRGLQGRRDPLPTFELRDLTVSFPVGKLSIIAGPTGSGKTSMLMALLGEMLLVDGQVMIPGAVFDAHAILGDDSQDPFLLHESVAYVAQQAWLLNDTIRGNITFGLPYNHRRYNEVIRMCALSRDFEVLDAGDMTEVGERGVVLSGGQKQRICLARAVYSPARHVIMDDCLSAVDSHTAKHLFEECLMSQLMAERTRILVTHSVGLTVRSASTVVVMQDGQIVAAGTYAEVLRSGKLSEETLREVSEKQQGGASQTELNSSGKASSSDYPPPNRDKQRTTSDSSDTQRGRLTEDEGWSRGHVQWRVYTEYIKSSGGVVLWLVLALLFIVGQGLQVAQDWWLREWAASYGRPGEDSAQHARFAAEESLLPAIWPGNGNGGMPTVQLHLTVSRGSTGVGVEADSVITRSNGWVNLWYFIGVYAAIALTSVVIILGRSLLQFWSSIKASKVLHERLLHTVLRAPIRFFDTTPVGRLINRFSKDMETIDQSLSSSLAIFITEITASLTILVVISVITPEFIVGAIIIAMTYWIIGVLYLSASREIKRFESVTKSPIYTHFGETLNGVSTIRAYGQETRFKKTNYAKIDNNVRPFIYMWGANRWLSIRVDLAGAFVSCLAGLLALTATGGRMDAGLAGMSLSYALNFTQHILWVVRFYSINEMNLNSVERVVEYLDVKPEAAVTIPDRAPPPEWPAEGKISVENLVLQYADSLPPVIHGISFEVRPREKVGIVGRTGAGKSSLTLGMLRIIEASSGRIVVDGIDISHIGVGDLRSQLTIIPQDPVLFTGTIRSNLDPFNKHSDSELWLALRRAHLLGDDGGEAVAVSSGSTISEHALPGSSTSSVIHYEGTTPVGLGRTISGLDMAVSENGSNFSQGQRQLIALARALVKHTRVIILDEATASVDFDTDAKIQATIRSEFTYSTLLCIAHRLRTIVDYDRVLVLDQGRVVEYDTPYQLLSKSEGLFRHMCLRSGEYDYLYAAAERKHHVGDPMAVDSHKS</sequence>
<evidence type="ECO:0000259" key="14">
    <source>
        <dbReference type="PROSITE" id="PS50929"/>
    </source>
</evidence>
<dbReference type="Gene3D" id="1.20.1560.10">
    <property type="entry name" value="ABC transporter type 1, transmembrane domain"/>
    <property type="match status" value="2"/>
</dbReference>
<dbReference type="CDD" id="cd03250">
    <property type="entry name" value="ABCC_MRP_domain1"/>
    <property type="match status" value="1"/>
</dbReference>
<dbReference type="InterPro" id="IPR011527">
    <property type="entry name" value="ABC1_TM_dom"/>
</dbReference>
<evidence type="ECO:0000313" key="15">
    <source>
        <dbReference type="EMBL" id="PIA19108.1"/>
    </source>
</evidence>
<evidence type="ECO:0008006" key="17">
    <source>
        <dbReference type="Google" id="ProtNLM"/>
    </source>
</evidence>
<dbReference type="GO" id="GO:0005524">
    <property type="term" value="F:ATP binding"/>
    <property type="evidence" value="ECO:0007669"/>
    <property type="project" value="UniProtKB-KW"/>
</dbReference>
<protein>
    <recommendedName>
        <fullName evidence="17">P-loop containing nucleoside triphosphate hydrolase protein</fullName>
    </recommendedName>
</protein>
<dbReference type="SUPFAM" id="SSF52540">
    <property type="entry name" value="P-loop containing nucleoside triphosphate hydrolases"/>
    <property type="match status" value="2"/>
</dbReference>
<evidence type="ECO:0000256" key="4">
    <source>
        <dbReference type="ARBA" id="ARBA00022737"/>
    </source>
</evidence>
<feature type="region of interest" description="Disordered" evidence="10">
    <location>
        <begin position="202"/>
        <end position="230"/>
    </location>
</feature>
<feature type="transmembrane region" description="Helical" evidence="11">
    <location>
        <begin position="981"/>
        <end position="1003"/>
    </location>
</feature>
<feature type="transmembrane region" description="Helical" evidence="11">
    <location>
        <begin position="358"/>
        <end position="380"/>
    </location>
</feature>
<feature type="signal peptide" evidence="12">
    <location>
        <begin position="1"/>
        <end position="20"/>
    </location>
</feature>
<dbReference type="InterPro" id="IPR027417">
    <property type="entry name" value="P-loop_NTPase"/>
</dbReference>
<feature type="transmembrane region" description="Helical" evidence="11">
    <location>
        <begin position="906"/>
        <end position="930"/>
    </location>
</feature>
<dbReference type="CDD" id="cd18596">
    <property type="entry name" value="ABC_6TM_VMR1_D1_like"/>
    <property type="match status" value="1"/>
</dbReference>
<dbReference type="PANTHER" id="PTHR24223:SF353">
    <property type="entry name" value="ABC TRANSPORTER ATP-BINDING PROTEIN_PERMEASE VMR1-RELATED"/>
    <property type="match status" value="1"/>
</dbReference>
<dbReference type="Proteomes" id="UP000242474">
    <property type="component" value="Unassembled WGS sequence"/>
</dbReference>
<evidence type="ECO:0000256" key="10">
    <source>
        <dbReference type="SAM" id="MobiDB-lite"/>
    </source>
</evidence>
<keyword evidence="7 11" id="KW-1133">Transmembrane helix</keyword>
<feature type="transmembrane region" description="Helical" evidence="11">
    <location>
        <begin position="152"/>
        <end position="174"/>
    </location>
</feature>
<feature type="transmembrane region" description="Helical" evidence="11">
    <location>
        <begin position="1009"/>
        <end position="1028"/>
    </location>
</feature>
<gene>
    <name evidence="15" type="ORF">COEREDRAFT_90472</name>
</gene>
<dbReference type="PROSITE" id="PS50929">
    <property type="entry name" value="ABC_TM1F"/>
    <property type="match status" value="2"/>
</dbReference>
<dbReference type="SMART" id="SM00382">
    <property type="entry name" value="AAA"/>
    <property type="match status" value="2"/>
</dbReference>
<evidence type="ECO:0000256" key="3">
    <source>
        <dbReference type="ARBA" id="ARBA00022692"/>
    </source>
</evidence>
<keyword evidence="16" id="KW-1185">Reference proteome</keyword>
<dbReference type="GO" id="GO:0140359">
    <property type="term" value="F:ABC-type transporter activity"/>
    <property type="evidence" value="ECO:0007669"/>
    <property type="project" value="InterPro"/>
</dbReference>
<dbReference type="PANTHER" id="PTHR24223">
    <property type="entry name" value="ATP-BINDING CASSETTE SUB-FAMILY C"/>
    <property type="match status" value="1"/>
</dbReference>
<keyword evidence="6" id="KW-0067">ATP-binding</keyword>
<dbReference type="CDD" id="cd18604">
    <property type="entry name" value="ABC_6TM_VMR1_D2_like"/>
    <property type="match status" value="1"/>
</dbReference>
<evidence type="ECO:0000256" key="1">
    <source>
        <dbReference type="ARBA" id="ARBA00004141"/>
    </source>
</evidence>
<evidence type="ECO:0000256" key="12">
    <source>
        <dbReference type="SAM" id="SignalP"/>
    </source>
</evidence>
<feature type="region of interest" description="Disordered" evidence="10">
    <location>
        <begin position="735"/>
        <end position="787"/>
    </location>
</feature>
<dbReference type="CDD" id="cd03244">
    <property type="entry name" value="ABCC_MRP_domain2"/>
    <property type="match status" value="1"/>
</dbReference>
<feature type="compositionally biased region" description="Polar residues" evidence="10">
    <location>
        <begin position="741"/>
        <end position="761"/>
    </location>
</feature>
<evidence type="ECO:0000256" key="5">
    <source>
        <dbReference type="ARBA" id="ARBA00022741"/>
    </source>
</evidence>
<feature type="compositionally biased region" description="Basic and acidic residues" evidence="10">
    <location>
        <begin position="766"/>
        <end position="787"/>
    </location>
</feature>
<dbReference type="Gene3D" id="3.40.50.300">
    <property type="entry name" value="P-loop containing nucleotide triphosphate hydrolases"/>
    <property type="match status" value="2"/>
</dbReference>
<dbReference type="FunFam" id="3.40.50.300:FF:000825">
    <property type="entry name" value="ABC bile acid transporter"/>
    <property type="match status" value="1"/>
</dbReference>